<organism evidence="1 2">
    <name type="scientific">Acinetobacter baumannii (strain 1295743)</name>
    <dbReference type="NCBI Taxonomy" id="1310613"/>
    <lineage>
        <taxon>Bacteria</taxon>
        <taxon>Pseudomonadati</taxon>
        <taxon>Pseudomonadota</taxon>
        <taxon>Gammaproteobacteria</taxon>
        <taxon>Moraxellales</taxon>
        <taxon>Moraxellaceae</taxon>
        <taxon>Acinetobacter</taxon>
        <taxon>Acinetobacter calcoaceticus/baumannii complex</taxon>
    </lineage>
</organism>
<dbReference type="SUPFAM" id="SSF46785">
    <property type="entry name" value="Winged helix' DNA-binding domain"/>
    <property type="match status" value="1"/>
</dbReference>
<dbReference type="PATRIC" id="fig|1310613.3.peg.3074"/>
<accession>A0A009HMX2</accession>
<dbReference type="InterPro" id="IPR002481">
    <property type="entry name" value="FUR"/>
</dbReference>
<dbReference type="Proteomes" id="UP000020595">
    <property type="component" value="Unassembled WGS sequence"/>
</dbReference>
<dbReference type="Gene3D" id="1.10.10.10">
    <property type="entry name" value="Winged helix-like DNA-binding domain superfamily/Winged helix DNA-binding domain"/>
    <property type="match status" value="1"/>
</dbReference>
<evidence type="ECO:0000313" key="1">
    <source>
        <dbReference type="EMBL" id="EXB04395.1"/>
    </source>
</evidence>
<dbReference type="InterPro" id="IPR036388">
    <property type="entry name" value="WH-like_DNA-bd_sf"/>
</dbReference>
<evidence type="ECO:0000313" key="2">
    <source>
        <dbReference type="Proteomes" id="UP000020595"/>
    </source>
</evidence>
<dbReference type="GO" id="GO:0003700">
    <property type="term" value="F:DNA-binding transcription factor activity"/>
    <property type="evidence" value="ECO:0007669"/>
    <property type="project" value="InterPro"/>
</dbReference>
<dbReference type="InterPro" id="IPR036390">
    <property type="entry name" value="WH_DNA-bd_sf"/>
</dbReference>
<comment type="caution">
    <text evidence="1">The sequence shown here is derived from an EMBL/GenBank/DDBJ whole genome shotgun (WGS) entry which is preliminary data.</text>
</comment>
<name>A0A009HMX2_ACIB9</name>
<dbReference type="EMBL" id="JEWH01000051">
    <property type="protein sequence ID" value="EXB04395.1"/>
    <property type="molecule type" value="Genomic_DNA"/>
</dbReference>
<reference evidence="1 2" key="1">
    <citation type="submission" date="2014-02" db="EMBL/GenBank/DDBJ databases">
        <title>Comparative genomics and transcriptomics to identify genetic mechanisms underlying the emergence of carbapenem resistant Acinetobacter baumannii (CRAb).</title>
        <authorList>
            <person name="Harris A.D."/>
            <person name="Johnson K.J."/>
            <person name="George J."/>
            <person name="Shefchek K."/>
            <person name="Daugherty S.C."/>
            <person name="Parankush S."/>
            <person name="Sadzewicz L."/>
            <person name="Tallon L."/>
            <person name="Sengamalay N."/>
            <person name="Hazen T.H."/>
            <person name="Rasko D.A."/>
        </authorList>
    </citation>
    <scope>NUCLEOTIDE SEQUENCE [LARGE SCALE GENOMIC DNA]</scope>
    <source>
        <strain evidence="1 2">1295743</strain>
    </source>
</reference>
<sequence length="133" mass="15162">MTTISKSLLNGLPIKKSRVQVFEILNQNPQGLSAVSIYAQIKNEHKITLGTIYRILSEFETRKIIKRVFLGKSKSIYKLRKDKMSCNLISLKTSEALNFENEKVKELLHEVTDIIFANTGVDISSVELNLYTE</sequence>
<proteinExistence type="predicted"/>
<dbReference type="AlphaFoldDB" id="A0A009HMX2"/>
<gene>
    <name evidence="1" type="ORF">J512_3201</name>
</gene>
<protein>
    <submittedName>
        <fullName evidence="1">Ferric uptake regulator family protein</fullName>
    </submittedName>
</protein>
<dbReference type="RefSeq" id="WP_032051583.1">
    <property type="nucleotide sequence ID" value="NZ_JEWH01000051.1"/>
</dbReference>
<dbReference type="Pfam" id="PF01475">
    <property type="entry name" value="FUR"/>
    <property type="match status" value="1"/>
</dbReference>